<dbReference type="AlphaFoldDB" id="A0A1Y2L2J1"/>
<keyword evidence="2" id="KW-1185">Reference proteome</keyword>
<comment type="caution">
    <text evidence="1">The sequence shown here is derived from an EMBL/GenBank/DDBJ whole genome shotgun (WGS) entry which is preliminary data.</text>
</comment>
<evidence type="ECO:0000313" key="1">
    <source>
        <dbReference type="EMBL" id="OSQ39708.1"/>
    </source>
</evidence>
<proteinExistence type="predicted"/>
<reference evidence="1 2" key="1">
    <citation type="submission" date="2014-03" db="EMBL/GenBank/DDBJ databases">
        <title>The draft genome sequence of Thalassospira mesophila JCM 18969.</title>
        <authorList>
            <person name="Lai Q."/>
            <person name="Shao Z."/>
        </authorList>
    </citation>
    <scope>NUCLEOTIDE SEQUENCE [LARGE SCALE GENOMIC DNA]</scope>
    <source>
        <strain evidence="1 2">JCM 18969</strain>
    </source>
</reference>
<accession>A0A1Y2L2J1</accession>
<dbReference type="Proteomes" id="UP000193391">
    <property type="component" value="Unassembled WGS sequence"/>
</dbReference>
<sequence>MKYLWDTSKCLNRNEKSTGKSRPDQACKAYGAPSMMSPKVLEMFEFVRLSQMLLRQARCAVRSLIETFAILCDISARMDMSGSGLVLALDAGWMNFERNFG</sequence>
<dbReference type="STRING" id="1293891.TMES_07015"/>
<organism evidence="1 2">
    <name type="scientific">Thalassospira mesophila</name>
    <dbReference type="NCBI Taxonomy" id="1293891"/>
    <lineage>
        <taxon>Bacteria</taxon>
        <taxon>Pseudomonadati</taxon>
        <taxon>Pseudomonadota</taxon>
        <taxon>Alphaproteobacteria</taxon>
        <taxon>Rhodospirillales</taxon>
        <taxon>Thalassospiraceae</taxon>
        <taxon>Thalassospira</taxon>
    </lineage>
</organism>
<name>A0A1Y2L2J1_9PROT</name>
<protein>
    <submittedName>
        <fullName evidence="1">Uncharacterized protein</fullName>
    </submittedName>
</protein>
<evidence type="ECO:0000313" key="2">
    <source>
        <dbReference type="Proteomes" id="UP000193391"/>
    </source>
</evidence>
<gene>
    <name evidence="1" type="ORF">TMES_07015</name>
</gene>
<dbReference type="EMBL" id="JFKA01000002">
    <property type="protein sequence ID" value="OSQ39708.1"/>
    <property type="molecule type" value="Genomic_DNA"/>
</dbReference>